<dbReference type="AlphaFoldDB" id="A0AAE8NIC4"/>
<proteinExistence type="predicted"/>
<feature type="region of interest" description="Disordered" evidence="1">
    <location>
        <begin position="1"/>
        <end position="82"/>
    </location>
</feature>
<gene>
    <name evidence="2" type="ORF">NCTC10661_05133</name>
</gene>
<evidence type="ECO:0000256" key="1">
    <source>
        <dbReference type="SAM" id="MobiDB-lite"/>
    </source>
</evidence>
<evidence type="ECO:0000313" key="2">
    <source>
        <dbReference type="EMBL" id="SQA53417.1"/>
    </source>
</evidence>
<protein>
    <submittedName>
        <fullName evidence="2">Uncharacterized protein</fullName>
    </submittedName>
</protein>
<feature type="compositionally biased region" description="Basic residues" evidence="1">
    <location>
        <begin position="331"/>
        <end position="347"/>
    </location>
</feature>
<name>A0AAE8NIC4_BURCE</name>
<feature type="compositionally biased region" description="Basic and acidic residues" evidence="1">
    <location>
        <begin position="12"/>
        <end position="30"/>
    </location>
</feature>
<feature type="region of interest" description="Disordered" evidence="1">
    <location>
        <begin position="305"/>
        <end position="387"/>
    </location>
</feature>
<comment type="caution">
    <text evidence="2">The sequence shown here is derived from an EMBL/GenBank/DDBJ whole genome shotgun (WGS) entry which is preliminary data.</text>
</comment>
<reference evidence="2 3" key="1">
    <citation type="submission" date="2018-06" db="EMBL/GenBank/DDBJ databases">
        <authorList>
            <consortium name="Pathogen Informatics"/>
            <person name="Doyle S."/>
        </authorList>
    </citation>
    <scope>NUCLEOTIDE SEQUENCE [LARGE SCALE GENOMIC DNA]</scope>
    <source>
        <strain evidence="2 3">NCTC10661</strain>
    </source>
</reference>
<feature type="compositionally biased region" description="Basic and acidic residues" evidence="1">
    <location>
        <begin position="305"/>
        <end position="329"/>
    </location>
</feature>
<dbReference type="Proteomes" id="UP000250416">
    <property type="component" value="Unassembled WGS sequence"/>
</dbReference>
<accession>A0AAE8NIC4</accession>
<dbReference type="EMBL" id="UARD01000032">
    <property type="protein sequence ID" value="SQA53417.1"/>
    <property type="molecule type" value="Genomic_DNA"/>
</dbReference>
<evidence type="ECO:0000313" key="3">
    <source>
        <dbReference type="Proteomes" id="UP000250416"/>
    </source>
</evidence>
<organism evidence="2 3">
    <name type="scientific">Burkholderia cepacia</name>
    <name type="common">Pseudomonas cepacia</name>
    <dbReference type="NCBI Taxonomy" id="292"/>
    <lineage>
        <taxon>Bacteria</taxon>
        <taxon>Pseudomonadati</taxon>
        <taxon>Pseudomonadota</taxon>
        <taxon>Betaproteobacteria</taxon>
        <taxon>Burkholderiales</taxon>
        <taxon>Burkholderiaceae</taxon>
        <taxon>Burkholderia</taxon>
        <taxon>Burkholderia cepacia complex</taxon>
    </lineage>
</organism>
<sequence>MAEPRALVPADQPERDVGEERRAHHADPRVGGRHPAFGGRDVGPPLQQRGGNAGRDRGQIRDAQVRRERERRGRHAAERRDRVLVQRAPSPHVLGRRAGRVELRLRARDVEIGCDAARVPAHREFQRTPVRVDRVGQQLLLLVEPAQVEVRVREAGLQAQLHRCEIVGAGLRVRAPGRDLVAHLAPQVEVVVEAGLERVRAVHVRLVRAAQRARGRLPVARDLRAEADGREQPCARLIEQRAGFVVAGHRGGHVGVGGCHPRFEPVEHRIAERLPPAVAGDAVGRLCRLPAARFLETGRQRGGRRVIDGRERAGGEERDAGEHRAEPTRVSHSHAPCRARPPRRCRPASRAGRDRPRTASRAGCRSRDRRARGRSRSARACRGRSRS</sequence>
<feature type="compositionally biased region" description="Basic and acidic residues" evidence="1">
    <location>
        <begin position="54"/>
        <end position="82"/>
    </location>
</feature>
<feature type="compositionally biased region" description="Basic residues" evidence="1">
    <location>
        <begin position="367"/>
        <end position="387"/>
    </location>
</feature>